<evidence type="ECO:0000313" key="2">
    <source>
        <dbReference type="EMBL" id="CAH3149932.1"/>
    </source>
</evidence>
<dbReference type="Proteomes" id="UP001159428">
    <property type="component" value="Unassembled WGS sequence"/>
</dbReference>
<sequence length="154" mass="17414">MKHQGTTDLITEQENFGFTPRVTHGSAHDWGDAESSSELRLVTSMCLDIKSVEEIELHRSVGQHTEIGTSVIKRQGNEPSQASLSEGWALHKPKGGAVRFSEKVRQYLTFKFEIGEQSERKEDPGQVSQDMRKAKGEKGERLFSREEWLTKAQI</sequence>
<gene>
    <name evidence="2" type="ORF">PMEA_00024583</name>
</gene>
<comment type="caution">
    <text evidence="2">The sequence shown here is derived from an EMBL/GenBank/DDBJ whole genome shotgun (WGS) entry which is preliminary data.</text>
</comment>
<name>A0AAU9XL10_9CNID</name>
<feature type="region of interest" description="Disordered" evidence="1">
    <location>
        <begin position="118"/>
        <end position="140"/>
    </location>
</feature>
<accession>A0AAU9XL10</accession>
<evidence type="ECO:0000313" key="3">
    <source>
        <dbReference type="Proteomes" id="UP001159428"/>
    </source>
</evidence>
<evidence type="ECO:0000256" key="1">
    <source>
        <dbReference type="SAM" id="MobiDB-lite"/>
    </source>
</evidence>
<reference evidence="2 3" key="1">
    <citation type="submission" date="2022-05" db="EMBL/GenBank/DDBJ databases">
        <authorList>
            <consortium name="Genoscope - CEA"/>
            <person name="William W."/>
        </authorList>
    </citation>
    <scope>NUCLEOTIDE SEQUENCE [LARGE SCALE GENOMIC DNA]</scope>
</reference>
<dbReference type="EMBL" id="CALNXJ010000046">
    <property type="protein sequence ID" value="CAH3149932.1"/>
    <property type="molecule type" value="Genomic_DNA"/>
</dbReference>
<organism evidence="2 3">
    <name type="scientific">Pocillopora meandrina</name>
    <dbReference type="NCBI Taxonomy" id="46732"/>
    <lineage>
        <taxon>Eukaryota</taxon>
        <taxon>Metazoa</taxon>
        <taxon>Cnidaria</taxon>
        <taxon>Anthozoa</taxon>
        <taxon>Hexacorallia</taxon>
        <taxon>Scleractinia</taxon>
        <taxon>Astrocoeniina</taxon>
        <taxon>Pocilloporidae</taxon>
        <taxon>Pocillopora</taxon>
    </lineage>
</organism>
<keyword evidence="3" id="KW-1185">Reference proteome</keyword>
<proteinExistence type="predicted"/>
<protein>
    <submittedName>
        <fullName evidence="2">Uncharacterized protein</fullName>
    </submittedName>
</protein>
<dbReference type="AlphaFoldDB" id="A0AAU9XL10"/>